<protein>
    <submittedName>
        <fullName evidence="2">Uncharacterized protein</fullName>
    </submittedName>
</protein>
<feature type="compositionally biased region" description="Polar residues" evidence="1">
    <location>
        <begin position="1"/>
        <end position="19"/>
    </location>
</feature>
<gene>
    <name evidence="2" type="ORF">R5R35_006882</name>
</gene>
<evidence type="ECO:0000256" key="1">
    <source>
        <dbReference type="SAM" id="MobiDB-lite"/>
    </source>
</evidence>
<comment type="caution">
    <text evidence="2">The sequence shown here is derived from an EMBL/GenBank/DDBJ whole genome shotgun (WGS) entry which is preliminary data.</text>
</comment>
<dbReference type="EMBL" id="JAZDUA010000900">
    <property type="protein sequence ID" value="KAK7788901.1"/>
    <property type="molecule type" value="Genomic_DNA"/>
</dbReference>
<evidence type="ECO:0000313" key="2">
    <source>
        <dbReference type="EMBL" id="KAK7788901.1"/>
    </source>
</evidence>
<name>A0AAN9YY14_9ORTH</name>
<reference evidence="2 3" key="1">
    <citation type="submission" date="2024-03" db="EMBL/GenBank/DDBJ databases">
        <title>The genome assembly and annotation of the cricket Gryllus longicercus Weissman &amp; Gray.</title>
        <authorList>
            <person name="Szrajer S."/>
            <person name="Gray D."/>
            <person name="Ylla G."/>
        </authorList>
    </citation>
    <scope>NUCLEOTIDE SEQUENCE [LARGE SCALE GENOMIC DNA]</scope>
    <source>
        <strain evidence="2">DAG 2021-001</strain>
        <tissue evidence="2">Whole body minus gut</tissue>
    </source>
</reference>
<feature type="region of interest" description="Disordered" evidence="1">
    <location>
        <begin position="1"/>
        <end position="26"/>
    </location>
</feature>
<evidence type="ECO:0000313" key="3">
    <source>
        <dbReference type="Proteomes" id="UP001378592"/>
    </source>
</evidence>
<dbReference type="Proteomes" id="UP001378592">
    <property type="component" value="Unassembled WGS sequence"/>
</dbReference>
<dbReference type="AlphaFoldDB" id="A0AAN9YY14"/>
<organism evidence="2 3">
    <name type="scientific">Gryllus longicercus</name>
    <dbReference type="NCBI Taxonomy" id="2509291"/>
    <lineage>
        <taxon>Eukaryota</taxon>
        <taxon>Metazoa</taxon>
        <taxon>Ecdysozoa</taxon>
        <taxon>Arthropoda</taxon>
        <taxon>Hexapoda</taxon>
        <taxon>Insecta</taxon>
        <taxon>Pterygota</taxon>
        <taxon>Neoptera</taxon>
        <taxon>Polyneoptera</taxon>
        <taxon>Orthoptera</taxon>
        <taxon>Ensifera</taxon>
        <taxon>Gryllidea</taxon>
        <taxon>Grylloidea</taxon>
        <taxon>Gryllidae</taxon>
        <taxon>Gryllinae</taxon>
        <taxon>Gryllus</taxon>
    </lineage>
</organism>
<keyword evidence="3" id="KW-1185">Reference proteome</keyword>
<accession>A0AAN9YY14</accession>
<sequence length="26" mass="2805">MSQNNKTRLYAPNSKSNGAAQKPSVL</sequence>
<proteinExistence type="predicted"/>